<gene>
    <name evidence="4" type="ORF">L596_009305</name>
</gene>
<evidence type="ECO:0000256" key="2">
    <source>
        <dbReference type="SAM" id="MobiDB-lite"/>
    </source>
</evidence>
<evidence type="ECO:0000313" key="5">
    <source>
        <dbReference type="Proteomes" id="UP000298663"/>
    </source>
</evidence>
<organism evidence="4 5">
    <name type="scientific">Steinernema carpocapsae</name>
    <name type="common">Entomopathogenic nematode</name>
    <dbReference type="NCBI Taxonomy" id="34508"/>
    <lineage>
        <taxon>Eukaryota</taxon>
        <taxon>Metazoa</taxon>
        <taxon>Ecdysozoa</taxon>
        <taxon>Nematoda</taxon>
        <taxon>Chromadorea</taxon>
        <taxon>Rhabditida</taxon>
        <taxon>Tylenchina</taxon>
        <taxon>Panagrolaimomorpha</taxon>
        <taxon>Strongyloidoidea</taxon>
        <taxon>Steinernematidae</taxon>
        <taxon>Steinernema</taxon>
    </lineage>
</organism>
<reference evidence="4 5" key="2">
    <citation type="journal article" date="2019" name="G3 (Bethesda)">
        <title>Hybrid Assembly of the Genome of the Entomopathogenic Nematode Steinernema carpocapsae Identifies the X-Chromosome.</title>
        <authorList>
            <person name="Serra L."/>
            <person name="Macchietto M."/>
            <person name="Macias-Munoz A."/>
            <person name="McGill C.J."/>
            <person name="Rodriguez I.M."/>
            <person name="Rodriguez B."/>
            <person name="Murad R."/>
            <person name="Mortazavi A."/>
        </authorList>
    </citation>
    <scope>NUCLEOTIDE SEQUENCE [LARGE SCALE GENOMIC DNA]</scope>
    <source>
        <strain evidence="4 5">ALL</strain>
    </source>
</reference>
<name>A0A4U5PEY6_STECR</name>
<reference evidence="4 5" key="1">
    <citation type="journal article" date="2015" name="Genome Biol.">
        <title>Comparative genomics of Steinernema reveals deeply conserved gene regulatory networks.</title>
        <authorList>
            <person name="Dillman A.R."/>
            <person name="Macchietto M."/>
            <person name="Porter C.F."/>
            <person name="Rogers A."/>
            <person name="Williams B."/>
            <person name="Antoshechkin I."/>
            <person name="Lee M.M."/>
            <person name="Goodwin Z."/>
            <person name="Lu X."/>
            <person name="Lewis E.E."/>
            <person name="Goodrich-Blair H."/>
            <person name="Stock S.P."/>
            <person name="Adams B.J."/>
            <person name="Sternberg P.W."/>
            <person name="Mortazavi A."/>
        </authorList>
    </citation>
    <scope>NUCLEOTIDE SEQUENCE [LARGE SCALE GENOMIC DNA]</scope>
    <source>
        <strain evidence="4 5">ALL</strain>
    </source>
</reference>
<dbReference type="GO" id="GO:0005634">
    <property type="term" value="C:nucleus"/>
    <property type="evidence" value="ECO:0007669"/>
    <property type="project" value="TreeGrafter"/>
</dbReference>
<evidence type="ECO:0000313" key="4">
    <source>
        <dbReference type="EMBL" id="TKR95089.1"/>
    </source>
</evidence>
<dbReference type="Gene3D" id="3.10.20.90">
    <property type="entry name" value="Phosphatidylinositol 3-kinase Catalytic Subunit, Chain A, domain 1"/>
    <property type="match status" value="1"/>
</dbReference>
<sequence>MSDYSDYESCGEENYDLDYESDYGCEMEVEVPFKKNLSLAEEIPFILEGADSQVEVAEHFEASEEAFGAVSPQRERQSEAPLANSNDKIRGRSAQAPVCSVGMGRFRGKQGEAGTAYGGSGYAEDLPRDQRPGLSQFPILVVVVAPKFVHQIVDKIDGHMSVDEAKSVLLNRLNSAVDAKNASSGVVFDAERAALFEEQRIAYEKMLAEDKAKREERERLEVMEQQKQEEEKRRIEEETRIKREKVEEAEKKRKSIPEEPSLSEMNLVRVRLRLPKGKIENRRFRAFEKVGYLVTFIESLGFSTESHDIFNSDRPRKRVTDFDQETSFQDVKWPKQEVVFVQEKF</sequence>
<dbReference type="SMART" id="SM00166">
    <property type="entry name" value="UBX"/>
    <property type="match status" value="1"/>
</dbReference>
<dbReference type="GO" id="GO:0043130">
    <property type="term" value="F:ubiquitin binding"/>
    <property type="evidence" value="ECO:0007669"/>
    <property type="project" value="TreeGrafter"/>
</dbReference>
<feature type="region of interest" description="Disordered" evidence="2">
    <location>
        <begin position="66"/>
        <end position="89"/>
    </location>
</feature>
<dbReference type="GO" id="GO:0036503">
    <property type="term" value="P:ERAD pathway"/>
    <property type="evidence" value="ECO:0007669"/>
    <property type="project" value="TreeGrafter"/>
</dbReference>
<feature type="coiled-coil region" evidence="1">
    <location>
        <begin position="205"/>
        <end position="252"/>
    </location>
</feature>
<dbReference type="Pfam" id="PF00789">
    <property type="entry name" value="UBX"/>
    <property type="match status" value="1"/>
</dbReference>
<evidence type="ECO:0000256" key="1">
    <source>
        <dbReference type="SAM" id="Coils"/>
    </source>
</evidence>
<comment type="caution">
    <text evidence="4">The sequence shown here is derived from an EMBL/GenBank/DDBJ whole genome shotgun (WGS) entry which is preliminary data.</text>
</comment>
<dbReference type="PANTHER" id="PTHR23322:SF96">
    <property type="entry name" value="FAS-ASSOCIATED FACTOR 1"/>
    <property type="match status" value="1"/>
</dbReference>
<dbReference type="PANTHER" id="PTHR23322">
    <property type="entry name" value="FAS-ASSOCIATED PROTEIN"/>
    <property type="match status" value="1"/>
</dbReference>
<accession>A0A4U5PEY6</accession>
<dbReference type="InterPro" id="IPR029071">
    <property type="entry name" value="Ubiquitin-like_domsf"/>
</dbReference>
<keyword evidence="1" id="KW-0175">Coiled coil</keyword>
<protein>
    <recommendedName>
        <fullName evidence="3">UBX domain-containing protein</fullName>
    </recommendedName>
</protein>
<proteinExistence type="predicted"/>
<dbReference type="AlphaFoldDB" id="A0A4U5PEY6"/>
<dbReference type="SUPFAM" id="SSF54236">
    <property type="entry name" value="Ubiquitin-like"/>
    <property type="match status" value="1"/>
</dbReference>
<evidence type="ECO:0000259" key="3">
    <source>
        <dbReference type="PROSITE" id="PS50033"/>
    </source>
</evidence>
<dbReference type="Proteomes" id="UP000298663">
    <property type="component" value="Unassembled WGS sequence"/>
</dbReference>
<dbReference type="GO" id="GO:0005783">
    <property type="term" value="C:endoplasmic reticulum"/>
    <property type="evidence" value="ECO:0007669"/>
    <property type="project" value="TreeGrafter"/>
</dbReference>
<dbReference type="InterPro" id="IPR001012">
    <property type="entry name" value="UBX_dom"/>
</dbReference>
<dbReference type="PROSITE" id="PS50033">
    <property type="entry name" value="UBX"/>
    <property type="match status" value="1"/>
</dbReference>
<keyword evidence="5" id="KW-1185">Reference proteome</keyword>
<feature type="domain" description="UBX" evidence="3">
    <location>
        <begin position="263"/>
        <end position="341"/>
    </location>
</feature>
<dbReference type="OrthoDB" id="1920064at2759"/>
<dbReference type="STRING" id="34508.A0A4U5PEY6"/>
<dbReference type="InterPro" id="IPR050730">
    <property type="entry name" value="UBX_domain-protein"/>
</dbReference>
<dbReference type="EMBL" id="AZBU02000002">
    <property type="protein sequence ID" value="TKR95089.1"/>
    <property type="molecule type" value="Genomic_DNA"/>
</dbReference>